<reference evidence="2 3" key="1">
    <citation type="submission" date="2022-03" db="EMBL/GenBank/DDBJ databases">
        <title>Draft genome sequence of Furfurilactobacillus curtus JCM 31185.</title>
        <authorList>
            <person name="Suzuki S."/>
            <person name="Endo A."/>
            <person name="Kajikawa A."/>
        </authorList>
    </citation>
    <scope>NUCLEOTIDE SEQUENCE [LARGE SCALE GENOMIC DNA]</scope>
    <source>
        <strain evidence="2 3">JCM 31185</strain>
    </source>
</reference>
<dbReference type="EMBL" id="BQXO01000001">
    <property type="protein sequence ID" value="GKT04892.1"/>
    <property type="molecule type" value="Genomic_DNA"/>
</dbReference>
<gene>
    <name evidence="2" type="primary">pppL</name>
    <name evidence="2" type="ORF">JCM31185_01810</name>
</gene>
<evidence type="ECO:0000313" key="2">
    <source>
        <dbReference type="EMBL" id="GKT04892.1"/>
    </source>
</evidence>
<accession>A0ABQ5JKK5</accession>
<dbReference type="SUPFAM" id="SSF81606">
    <property type="entry name" value="PP2C-like"/>
    <property type="match status" value="1"/>
</dbReference>
<dbReference type="SMART" id="SM00331">
    <property type="entry name" value="PP2C_SIG"/>
    <property type="match status" value="1"/>
</dbReference>
<sequence>MQVASLSDIGRQRETNQDYVGNFMNKAELGFTIVADGIGGHRGGDVASSMAVSHIGTRFEATRFIDPATAAKWLASEVRQENETIIEKAQQYRDLSGMGTTLVAAIIFPTQFLVANIGDSRAYLLRHQELAQLTEDHSLVNELIKLGQITEADARTYPEKNIITRTLGINDEADADINLYRAMPGDLLMLCSDGLTNMVTDDQIQAVLVQSDRSLAEKCQRLIDLANEAGGRDNITVLLVETDREVTTS</sequence>
<dbReference type="InterPro" id="IPR001932">
    <property type="entry name" value="PPM-type_phosphatase-like_dom"/>
</dbReference>
<dbReference type="Gene3D" id="3.60.40.10">
    <property type="entry name" value="PPM-type phosphatase domain"/>
    <property type="match status" value="1"/>
</dbReference>
<dbReference type="NCBIfam" id="NF033484">
    <property type="entry name" value="Stp1_PP2C_phos"/>
    <property type="match status" value="1"/>
</dbReference>
<evidence type="ECO:0000313" key="3">
    <source>
        <dbReference type="Proteomes" id="UP001628078"/>
    </source>
</evidence>
<dbReference type="PANTHER" id="PTHR47992">
    <property type="entry name" value="PROTEIN PHOSPHATASE"/>
    <property type="match status" value="1"/>
</dbReference>
<keyword evidence="3" id="KW-1185">Reference proteome</keyword>
<comment type="caution">
    <text evidence="2">The sequence shown here is derived from an EMBL/GenBank/DDBJ whole genome shotgun (WGS) entry which is preliminary data.</text>
</comment>
<dbReference type="PROSITE" id="PS51746">
    <property type="entry name" value="PPM_2"/>
    <property type="match status" value="1"/>
</dbReference>
<evidence type="ECO:0000259" key="1">
    <source>
        <dbReference type="PROSITE" id="PS51746"/>
    </source>
</evidence>
<dbReference type="SMART" id="SM00332">
    <property type="entry name" value="PP2Cc"/>
    <property type="match status" value="1"/>
</dbReference>
<dbReference type="InterPro" id="IPR015655">
    <property type="entry name" value="PP2C"/>
</dbReference>
<dbReference type="Pfam" id="PF13672">
    <property type="entry name" value="PP2C_2"/>
    <property type="match status" value="1"/>
</dbReference>
<dbReference type="CDD" id="cd00143">
    <property type="entry name" value="PP2Cc"/>
    <property type="match status" value="1"/>
</dbReference>
<feature type="domain" description="PPM-type phosphatase" evidence="1">
    <location>
        <begin position="2"/>
        <end position="242"/>
    </location>
</feature>
<protein>
    <submittedName>
        <fullName evidence="2">Protein phosphatase</fullName>
    </submittedName>
</protein>
<dbReference type="RefSeq" id="WP_407882161.1">
    <property type="nucleotide sequence ID" value="NZ_BQXO01000001.1"/>
</dbReference>
<organism evidence="2 3">
    <name type="scientific">Furfurilactobacillus curtus</name>
    <dbReference type="NCBI Taxonomy" id="1746200"/>
    <lineage>
        <taxon>Bacteria</taxon>
        <taxon>Bacillati</taxon>
        <taxon>Bacillota</taxon>
        <taxon>Bacilli</taxon>
        <taxon>Lactobacillales</taxon>
        <taxon>Lactobacillaceae</taxon>
        <taxon>Furfurilactobacillus</taxon>
    </lineage>
</organism>
<dbReference type="InterPro" id="IPR036457">
    <property type="entry name" value="PPM-type-like_dom_sf"/>
</dbReference>
<dbReference type="Proteomes" id="UP001628078">
    <property type="component" value="Unassembled WGS sequence"/>
</dbReference>
<name>A0ABQ5JKK5_9LACO</name>
<proteinExistence type="predicted"/>